<dbReference type="InterPro" id="IPR051730">
    <property type="entry name" value="NASP-like"/>
</dbReference>
<evidence type="ECO:0000313" key="8">
    <source>
        <dbReference type="EMBL" id="KAJ1966910.1"/>
    </source>
</evidence>
<protein>
    <recommendedName>
        <fullName evidence="7">Tetratricopeptide SHNi-TPR domain-containing protein</fullName>
    </recommendedName>
</protein>
<reference evidence="8" key="1">
    <citation type="submission" date="2022-07" db="EMBL/GenBank/DDBJ databases">
        <title>Phylogenomic reconstructions and comparative analyses of Kickxellomycotina fungi.</title>
        <authorList>
            <person name="Reynolds N.K."/>
            <person name="Stajich J.E."/>
            <person name="Barry K."/>
            <person name="Grigoriev I.V."/>
            <person name="Crous P."/>
            <person name="Smith M.E."/>
        </authorList>
    </citation>
    <scope>NUCLEOTIDE SEQUENCE</scope>
    <source>
        <strain evidence="8">RSA 1196</strain>
    </source>
</reference>
<feature type="region of interest" description="Disordered" evidence="6">
    <location>
        <begin position="402"/>
        <end position="448"/>
    </location>
</feature>
<feature type="compositionally biased region" description="Low complexity" evidence="6">
    <location>
        <begin position="35"/>
        <end position="49"/>
    </location>
</feature>
<dbReference type="GO" id="GO:0042393">
    <property type="term" value="F:histone binding"/>
    <property type="evidence" value="ECO:0007669"/>
    <property type="project" value="TreeGrafter"/>
</dbReference>
<comment type="caution">
    <text evidence="8">The sequence shown here is derived from an EMBL/GenBank/DDBJ whole genome shotgun (WGS) entry which is preliminary data.</text>
</comment>
<evidence type="ECO:0000256" key="5">
    <source>
        <dbReference type="ARBA" id="ARBA00023242"/>
    </source>
</evidence>
<evidence type="ECO:0000313" key="9">
    <source>
        <dbReference type="Proteomes" id="UP001150925"/>
    </source>
</evidence>
<sequence length="448" mass="48360">MANQIPEQTQTTAVDNTDSQISAKEPQNTSVSQVTEESPAPAQPSPTTALNPEERVILDNAHVLIQQGKKAFAMGEYEAAIDSLGDASQLIGGVVDETSSLVYADVLILYGQALLHNAIEQSALMANQKLQTALSTEAREVAESASGQPTQTKGKIHFEGEPDFRQVEQLANPEAGSSRGGMAATNVSPNPKEETKESEGDEGENGQQNVDEEAEEEDDFSTAWEVLELARLIYSKYDTTKHRLKEADLLLMLGDVSLESENFKQAVEDYQKATVMKAPLIGTDSRELAECYYKIALAQEYASEFTHAIDNLHKVIRILENTLTKLTSSEDPGKDKEVDEIQGLLDEVQSKLDDLNASQARKASGSTNSTDALLQMAFGPASASSGNSQGAAVNDITNLVRSRKAPVDGKGKAPEVAPSTPVKRKMDADKEDVVTSTTDDKRAKIDES</sequence>
<dbReference type="InterPro" id="IPR011990">
    <property type="entry name" value="TPR-like_helical_dom_sf"/>
</dbReference>
<evidence type="ECO:0000256" key="2">
    <source>
        <dbReference type="ARBA" id="ARBA00008402"/>
    </source>
</evidence>
<dbReference type="SUPFAM" id="SSF48452">
    <property type="entry name" value="TPR-like"/>
    <property type="match status" value="1"/>
</dbReference>
<feature type="compositionally biased region" description="Acidic residues" evidence="6">
    <location>
        <begin position="199"/>
        <end position="220"/>
    </location>
</feature>
<dbReference type="GO" id="GO:0034080">
    <property type="term" value="P:CENP-A containing chromatin assembly"/>
    <property type="evidence" value="ECO:0007669"/>
    <property type="project" value="TreeGrafter"/>
</dbReference>
<evidence type="ECO:0000256" key="3">
    <source>
        <dbReference type="ARBA" id="ARBA00022737"/>
    </source>
</evidence>
<dbReference type="PANTHER" id="PTHR15081:SF1">
    <property type="entry name" value="NUCLEAR AUTOANTIGENIC SPERM PROTEIN"/>
    <property type="match status" value="1"/>
</dbReference>
<accession>A0A9W8E444</accession>
<dbReference type="Proteomes" id="UP001150925">
    <property type="component" value="Unassembled WGS sequence"/>
</dbReference>
<dbReference type="Pfam" id="PF10516">
    <property type="entry name" value="SHNi-TPR"/>
    <property type="match status" value="1"/>
</dbReference>
<feature type="domain" description="Tetratricopeptide SHNi-TPR" evidence="7">
    <location>
        <begin position="247"/>
        <end position="273"/>
    </location>
</feature>
<feature type="region of interest" description="Disordered" evidence="6">
    <location>
        <begin position="1"/>
        <end position="50"/>
    </location>
</feature>
<evidence type="ECO:0000256" key="6">
    <source>
        <dbReference type="SAM" id="MobiDB-lite"/>
    </source>
</evidence>
<dbReference type="PANTHER" id="PTHR15081">
    <property type="entry name" value="NUCLEAR AUTOANTIGENIC SPERM PROTEIN NASP -RELATED"/>
    <property type="match status" value="1"/>
</dbReference>
<keyword evidence="4" id="KW-0802">TPR repeat</keyword>
<keyword evidence="3" id="KW-0677">Repeat</keyword>
<dbReference type="Gene3D" id="1.25.40.10">
    <property type="entry name" value="Tetratricopeptide repeat domain"/>
    <property type="match status" value="1"/>
</dbReference>
<dbReference type="GO" id="GO:0006335">
    <property type="term" value="P:DNA replication-dependent chromatin assembly"/>
    <property type="evidence" value="ECO:0007669"/>
    <property type="project" value="TreeGrafter"/>
</dbReference>
<name>A0A9W8E444_9FUNG</name>
<dbReference type="AlphaFoldDB" id="A0A9W8E444"/>
<organism evidence="8 9">
    <name type="scientific">Dispira parvispora</name>
    <dbReference type="NCBI Taxonomy" id="1520584"/>
    <lineage>
        <taxon>Eukaryota</taxon>
        <taxon>Fungi</taxon>
        <taxon>Fungi incertae sedis</taxon>
        <taxon>Zoopagomycota</taxon>
        <taxon>Kickxellomycotina</taxon>
        <taxon>Dimargaritomycetes</taxon>
        <taxon>Dimargaritales</taxon>
        <taxon>Dimargaritaceae</taxon>
        <taxon>Dispira</taxon>
    </lineage>
</organism>
<comment type="similarity">
    <text evidence="2">Belongs to the NASP family.</text>
</comment>
<keyword evidence="5" id="KW-0539">Nucleus</keyword>
<evidence type="ECO:0000259" key="7">
    <source>
        <dbReference type="Pfam" id="PF10516"/>
    </source>
</evidence>
<dbReference type="EMBL" id="JANBPY010000428">
    <property type="protein sequence ID" value="KAJ1966910.1"/>
    <property type="molecule type" value="Genomic_DNA"/>
</dbReference>
<dbReference type="SMART" id="SM00028">
    <property type="entry name" value="TPR"/>
    <property type="match status" value="3"/>
</dbReference>
<evidence type="ECO:0000256" key="1">
    <source>
        <dbReference type="ARBA" id="ARBA00004123"/>
    </source>
</evidence>
<feature type="region of interest" description="Disordered" evidence="6">
    <location>
        <begin position="173"/>
        <end position="220"/>
    </location>
</feature>
<keyword evidence="9" id="KW-1185">Reference proteome</keyword>
<dbReference type="OrthoDB" id="5587616at2759"/>
<feature type="compositionally biased region" description="Polar residues" evidence="6">
    <location>
        <begin position="1"/>
        <end position="34"/>
    </location>
</feature>
<feature type="compositionally biased region" description="Basic and acidic residues" evidence="6">
    <location>
        <begin position="424"/>
        <end position="448"/>
    </location>
</feature>
<dbReference type="GO" id="GO:0005654">
    <property type="term" value="C:nucleoplasm"/>
    <property type="evidence" value="ECO:0007669"/>
    <property type="project" value="TreeGrafter"/>
</dbReference>
<proteinExistence type="inferred from homology"/>
<evidence type="ECO:0000256" key="4">
    <source>
        <dbReference type="ARBA" id="ARBA00022803"/>
    </source>
</evidence>
<gene>
    <name evidence="8" type="ORF">IWQ62_002175</name>
</gene>
<comment type="subcellular location">
    <subcellularLocation>
        <location evidence="1">Nucleus</location>
    </subcellularLocation>
</comment>
<dbReference type="InterPro" id="IPR019734">
    <property type="entry name" value="TPR_rpt"/>
</dbReference>
<dbReference type="InterPro" id="IPR019544">
    <property type="entry name" value="Tetratricopeptide_SHNi-TPR_dom"/>
</dbReference>